<dbReference type="PROSITE" id="PS50405">
    <property type="entry name" value="GST_CTER"/>
    <property type="match status" value="1"/>
</dbReference>
<dbReference type="PANTHER" id="PTHR42673:SF4">
    <property type="entry name" value="MALEYLACETOACETATE ISOMERASE"/>
    <property type="match status" value="1"/>
</dbReference>
<dbReference type="FunFam" id="3.40.30.10:FF:000041">
    <property type="entry name" value="Maleylacetoacetate isomerase isoform 1"/>
    <property type="match status" value="1"/>
</dbReference>
<gene>
    <name evidence="14" type="ORF">GBAR_LOCUS3280</name>
</gene>
<dbReference type="SFLD" id="SFLDS00019">
    <property type="entry name" value="Glutathione_Transferase_(cytos"/>
    <property type="match status" value="1"/>
</dbReference>
<evidence type="ECO:0000259" key="13">
    <source>
        <dbReference type="PROSITE" id="PS50405"/>
    </source>
</evidence>
<protein>
    <submittedName>
        <fullName evidence="14">Maleylacetoacetate isomerase</fullName>
    </submittedName>
</protein>
<keyword evidence="7" id="KW-0808">Transferase</keyword>
<evidence type="ECO:0000256" key="1">
    <source>
        <dbReference type="ARBA" id="ARBA00001622"/>
    </source>
</evidence>
<dbReference type="InterPro" id="IPR004046">
    <property type="entry name" value="GST_C"/>
</dbReference>
<dbReference type="GO" id="GO:0016034">
    <property type="term" value="F:maleylacetoacetate isomerase activity"/>
    <property type="evidence" value="ECO:0007669"/>
    <property type="project" value="UniProtKB-EC"/>
</dbReference>
<dbReference type="SUPFAM" id="SSF47616">
    <property type="entry name" value="GST C-terminal domain-like"/>
    <property type="match status" value="1"/>
</dbReference>
<dbReference type="InterPro" id="IPR034333">
    <property type="entry name" value="GST_Zeta_N"/>
</dbReference>
<dbReference type="GO" id="GO:0006749">
    <property type="term" value="P:glutathione metabolic process"/>
    <property type="evidence" value="ECO:0007669"/>
    <property type="project" value="TreeGrafter"/>
</dbReference>
<keyword evidence="10 14" id="KW-0413">Isomerase</keyword>
<dbReference type="InterPro" id="IPR036282">
    <property type="entry name" value="Glutathione-S-Trfase_C_sf"/>
</dbReference>
<dbReference type="InterPro" id="IPR005955">
    <property type="entry name" value="GST_Zeta"/>
</dbReference>
<organism evidence="14 15">
    <name type="scientific">Geodia barretti</name>
    <name type="common">Barrett's horny sponge</name>
    <dbReference type="NCBI Taxonomy" id="519541"/>
    <lineage>
        <taxon>Eukaryota</taxon>
        <taxon>Metazoa</taxon>
        <taxon>Porifera</taxon>
        <taxon>Demospongiae</taxon>
        <taxon>Heteroscleromorpha</taxon>
        <taxon>Tetractinellida</taxon>
        <taxon>Astrophorina</taxon>
        <taxon>Geodiidae</taxon>
        <taxon>Geodia</taxon>
    </lineage>
</organism>
<dbReference type="CDD" id="cd03191">
    <property type="entry name" value="GST_C_Zeta"/>
    <property type="match status" value="1"/>
</dbReference>
<evidence type="ECO:0000256" key="2">
    <source>
        <dbReference type="ARBA" id="ARBA00001955"/>
    </source>
</evidence>
<dbReference type="InterPro" id="IPR010987">
    <property type="entry name" value="Glutathione-S-Trfase_C-like"/>
</dbReference>
<dbReference type="CDD" id="cd03042">
    <property type="entry name" value="GST_N_Zeta"/>
    <property type="match status" value="1"/>
</dbReference>
<dbReference type="Pfam" id="PF13409">
    <property type="entry name" value="GST_N_2"/>
    <property type="match status" value="1"/>
</dbReference>
<keyword evidence="6" id="KW-0963">Cytoplasm</keyword>
<comment type="caution">
    <text evidence="14">The sequence shown here is derived from an EMBL/GenBank/DDBJ whole genome shotgun (WGS) entry which is preliminary data.</text>
</comment>
<keyword evidence="8" id="KW-0828">Tyrosine catabolism</keyword>
<sequence>MAANMKPVLYSYFRSTCSWRVRIALALKGIEYEYRAVHLLKDGGEQLADSYKAINPQCEVPTLLIDGHTLTQSMAIVEYLDETQGPPYLLPRDDPHRRQQVRAVSQCVACGIQPIQNLRVLKFVGDEKKAEWGKHWIELGFNSLEKLLETTAGKYSVGDEVTMADLMVLPQVYNANRFKVDMSAYPTITRIEAALSELEAFKKAHPTQQPDCPPELK</sequence>
<evidence type="ECO:0000256" key="10">
    <source>
        <dbReference type="ARBA" id="ARBA00023235"/>
    </source>
</evidence>
<evidence type="ECO:0000313" key="14">
    <source>
        <dbReference type="EMBL" id="CAI8001901.1"/>
    </source>
</evidence>
<dbReference type="InterPro" id="IPR034330">
    <property type="entry name" value="GST_Zeta_C"/>
</dbReference>
<dbReference type="GO" id="GO:0004364">
    <property type="term" value="F:glutathione transferase activity"/>
    <property type="evidence" value="ECO:0007669"/>
    <property type="project" value="UniProtKB-EC"/>
</dbReference>
<evidence type="ECO:0000256" key="11">
    <source>
        <dbReference type="ARBA" id="ARBA00047960"/>
    </source>
</evidence>
<feature type="domain" description="GST C-terminal" evidence="13">
    <location>
        <begin position="94"/>
        <end position="214"/>
    </location>
</feature>
<comment type="similarity">
    <text evidence="5">Belongs to the GST superfamily. Zeta family.</text>
</comment>
<keyword evidence="9" id="KW-0585">Phenylalanine catabolism</keyword>
<feature type="domain" description="GST N-terminal" evidence="12">
    <location>
        <begin position="5"/>
        <end position="88"/>
    </location>
</feature>
<dbReference type="AlphaFoldDB" id="A0AA35R2Q4"/>
<dbReference type="PROSITE" id="PS50404">
    <property type="entry name" value="GST_NTER"/>
    <property type="match status" value="1"/>
</dbReference>
<dbReference type="PANTHER" id="PTHR42673">
    <property type="entry name" value="MALEYLACETOACETATE ISOMERASE"/>
    <property type="match status" value="1"/>
</dbReference>
<keyword evidence="15" id="KW-1185">Reference proteome</keyword>
<dbReference type="Pfam" id="PF14497">
    <property type="entry name" value="GST_C_3"/>
    <property type="match status" value="1"/>
</dbReference>
<dbReference type="InterPro" id="IPR004045">
    <property type="entry name" value="Glutathione_S-Trfase_N"/>
</dbReference>
<dbReference type="InterPro" id="IPR040079">
    <property type="entry name" value="Glutathione_S-Trfase"/>
</dbReference>
<evidence type="ECO:0000256" key="8">
    <source>
        <dbReference type="ARBA" id="ARBA00022878"/>
    </source>
</evidence>
<dbReference type="Proteomes" id="UP001174909">
    <property type="component" value="Unassembled WGS sequence"/>
</dbReference>
<dbReference type="GO" id="GO:0005739">
    <property type="term" value="C:mitochondrion"/>
    <property type="evidence" value="ECO:0007669"/>
    <property type="project" value="TreeGrafter"/>
</dbReference>
<evidence type="ECO:0000256" key="3">
    <source>
        <dbReference type="ARBA" id="ARBA00004496"/>
    </source>
</evidence>
<dbReference type="EMBL" id="CASHTH010000454">
    <property type="protein sequence ID" value="CAI8001901.1"/>
    <property type="molecule type" value="Genomic_DNA"/>
</dbReference>
<comment type="subcellular location">
    <subcellularLocation>
        <location evidence="3">Cytoplasm</location>
    </subcellularLocation>
</comment>
<evidence type="ECO:0000256" key="4">
    <source>
        <dbReference type="ARBA" id="ARBA00004671"/>
    </source>
</evidence>
<evidence type="ECO:0000256" key="9">
    <source>
        <dbReference type="ARBA" id="ARBA00023232"/>
    </source>
</evidence>
<evidence type="ECO:0000256" key="7">
    <source>
        <dbReference type="ARBA" id="ARBA00022679"/>
    </source>
</evidence>
<name>A0AA35R2Q4_GEOBA</name>
<dbReference type="Gene3D" id="3.40.30.10">
    <property type="entry name" value="Glutaredoxin"/>
    <property type="match status" value="1"/>
</dbReference>
<comment type="catalytic activity">
    <reaction evidence="11">
        <text>RX + glutathione = an S-substituted glutathione + a halide anion + H(+)</text>
        <dbReference type="Rhea" id="RHEA:16437"/>
        <dbReference type="ChEBI" id="CHEBI:15378"/>
        <dbReference type="ChEBI" id="CHEBI:16042"/>
        <dbReference type="ChEBI" id="CHEBI:17792"/>
        <dbReference type="ChEBI" id="CHEBI:57925"/>
        <dbReference type="ChEBI" id="CHEBI:90779"/>
        <dbReference type="EC" id="2.5.1.18"/>
    </reaction>
</comment>
<comment type="catalytic activity">
    <reaction evidence="1">
        <text>4-maleylacetoacetate = 4-fumarylacetoacetate</text>
        <dbReference type="Rhea" id="RHEA:14817"/>
        <dbReference type="ChEBI" id="CHEBI:17105"/>
        <dbReference type="ChEBI" id="CHEBI:18034"/>
        <dbReference type="EC" id="5.2.1.2"/>
    </reaction>
</comment>
<comment type="pathway">
    <text evidence="4">Amino-acid degradation; L-phenylalanine degradation; acetoacetate and fumarate from L-phenylalanine: step 5/6.</text>
</comment>
<dbReference type="Gene3D" id="1.20.1050.10">
    <property type="match status" value="1"/>
</dbReference>
<dbReference type="NCBIfam" id="TIGR01262">
    <property type="entry name" value="maiA"/>
    <property type="match status" value="1"/>
</dbReference>
<proteinExistence type="inferred from homology"/>
<comment type="cofactor">
    <cofactor evidence="2">
        <name>glutathione</name>
        <dbReference type="ChEBI" id="CHEBI:57925"/>
    </cofactor>
</comment>
<dbReference type="InterPro" id="IPR036249">
    <property type="entry name" value="Thioredoxin-like_sf"/>
</dbReference>
<dbReference type="SFLD" id="SFLDG00358">
    <property type="entry name" value="Main_(cytGST)"/>
    <property type="match status" value="1"/>
</dbReference>
<evidence type="ECO:0000313" key="15">
    <source>
        <dbReference type="Proteomes" id="UP001174909"/>
    </source>
</evidence>
<dbReference type="GO" id="GO:0006559">
    <property type="term" value="P:L-phenylalanine catabolic process"/>
    <property type="evidence" value="ECO:0007669"/>
    <property type="project" value="UniProtKB-KW"/>
</dbReference>
<dbReference type="FunFam" id="1.20.1050.10:FF:000010">
    <property type="entry name" value="Maleylacetoacetate isomerase isoform 1"/>
    <property type="match status" value="1"/>
</dbReference>
<dbReference type="GO" id="GO:0006572">
    <property type="term" value="P:L-tyrosine catabolic process"/>
    <property type="evidence" value="ECO:0007669"/>
    <property type="project" value="UniProtKB-KW"/>
</dbReference>
<dbReference type="SUPFAM" id="SSF52833">
    <property type="entry name" value="Thioredoxin-like"/>
    <property type="match status" value="1"/>
</dbReference>
<accession>A0AA35R2Q4</accession>
<evidence type="ECO:0000259" key="12">
    <source>
        <dbReference type="PROSITE" id="PS50404"/>
    </source>
</evidence>
<reference evidence="14" key="1">
    <citation type="submission" date="2023-03" db="EMBL/GenBank/DDBJ databases">
        <authorList>
            <person name="Steffen K."/>
            <person name="Cardenas P."/>
        </authorList>
    </citation>
    <scope>NUCLEOTIDE SEQUENCE</scope>
</reference>
<evidence type="ECO:0000256" key="6">
    <source>
        <dbReference type="ARBA" id="ARBA00022490"/>
    </source>
</evidence>
<evidence type="ECO:0000256" key="5">
    <source>
        <dbReference type="ARBA" id="ARBA00010007"/>
    </source>
</evidence>